<feature type="domain" description="Solute-binding protein family 3/N-terminal" evidence="1">
    <location>
        <begin position="37"/>
        <end position="148"/>
    </location>
</feature>
<evidence type="ECO:0000313" key="2">
    <source>
        <dbReference type="EMBL" id="PWH06490.1"/>
    </source>
</evidence>
<dbReference type="InterPro" id="IPR001638">
    <property type="entry name" value="Solute-binding_3/MltF_N"/>
</dbReference>
<organism evidence="2 3">
    <name type="scientific">Brachybacterium endophyticum</name>
    <dbReference type="NCBI Taxonomy" id="2182385"/>
    <lineage>
        <taxon>Bacteria</taxon>
        <taxon>Bacillati</taxon>
        <taxon>Actinomycetota</taxon>
        <taxon>Actinomycetes</taxon>
        <taxon>Micrococcales</taxon>
        <taxon>Dermabacteraceae</taxon>
        <taxon>Brachybacterium</taxon>
    </lineage>
</organism>
<keyword evidence="3" id="KW-1185">Reference proteome</keyword>
<gene>
    <name evidence="2" type="ORF">DEO23_05850</name>
</gene>
<evidence type="ECO:0000259" key="1">
    <source>
        <dbReference type="Pfam" id="PF00497"/>
    </source>
</evidence>
<dbReference type="OrthoDB" id="6150901at2"/>
<dbReference type="SUPFAM" id="SSF53850">
    <property type="entry name" value="Periplasmic binding protein-like II"/>
    <property type="match status" value="1"/>
</dbReference>
<dbReference type="Proteomes" id="UP000245590">
    <property type="component" value="Unassembled WGS sequence"/>
</dbReference>
<dbReference type="Pfam" id="PF00497">
    <property type="entry name" value="SBP_bac_3"/>
    <property type="match status" value="1"/>
</dbReference>
<dbReference type="Gene3D" id="3.40.190.10">
    <property type="entry name" value="Periplasmic binding protein-like II"/>
    <property type="match status" value="1"/>
</dbReference>
<comment type="caution">
    <text evidence="2">The sequence shown here is derived from an EMBL/GenBank/DDBJ whole genome shotgun (WGS) entry which is preliminary data.</text>
</comment>
<name>A0A2U2RKU9_9MICO</name>
<reference evidence="2 3" key="1">
    <citation type="submission" date="2018-05" db="EMBL/GenBank/DDBJ databases">
        <title>Brachybacterium sp. M1HQ-2T, whole genome shotgun sequence.</title>
        <authorList>
            <person name="Tuo L."/>
        </authorList>
    </citation>
    <scope>NUCLEOTIDE SEQUENCE [LARGE SCALE GENOMIC DNA]</scope>
    <source>
        <strain evidence="2 3">M1HQ-2</strain>
    </source>
</reference>
<dbReference type="EMBL" id="QFKX01000002">
    <property type="protein sequence ID" value="PWH06490.1"/>
    <property type="molecule type" value="Genomic_DNA"/>
</dbReference>
<proteinExistence type="predicted"/>
<accession>A0A2U2RKU9</accession>
<protein>
    <submittedName>
        <fullName evidence="2">ABC transporter substrate-binding protein</fullName>
    </submittedName>
</protein>
<dbReference type="AlphaFoldDB" id="A0A2U2RKU9"/>
<evidence type="ECO:0000313" key="3">
    <source>
        <dbReference type="Proteomes" id="UP000245590"/>
    </source>
</evidence>
<sequence length="154" mass="16326">MLLLAGATALTSSGCAGTVPLDAKGALKRATNGPLYVGAAENLPWTRVADDGTVSGPEADLIRDYASGIGARIHWTRDAVSELARRMKDDQLDLVIGGLAADTPWSDKIAPTRPYRTVRSADGSKQKLVIGVRPGENALQVSLERFLARRSGEL</sequence>